<evidence type="ECO:0000313" key="1">
    <source>
        <dbReference type="EMBL" id="ODP26742.1"/>
    </source>
</evidence>
<sequence length="102" mass="11618">MTDLSASNVKFTSRLLEAYGLLIELTDEQNEVTVYRIVSEFQIDTGTYAVLQKDTVIPEDNVEILKIIDDADGQPELVTIDDDDEWEDVAELYDELTLPFED</sequence>
<dbReference type="Pfam" id="PF06949">
    <property type="entry name" value="DUF1292"/>
    <property type="match status" value="1"/>
</dbReference>
<accession>A0A1E3KYX0</accession>
<name>A0A1E3KYX0_9BACL</name>
<dbReference type="EMBL" id="MDER01000075">
    <property type="protein sequence ID" value="ODP26742.1"/>
    <property type="molecule type" value="Genomic_DNA"/>
</dbReference>
<gene>
    <name evidence="1" type="ORF">PTI45_03844</name>
</gene>
<dbReference type="PATRIC" id="fig|1886670.3.peg.3872"/>
<dbReference type="Proteomes" id="UP000094578">
    <property type="component" value="Unassembled WGS sequence"/>
</dbReference>
<dbReference type="RefSeq" id="WP_069329191.1">
    <property type="nucleotide sequence ID" value="NZ_MDER01000075.1"/>
</dbReference>
<protein>
    <submittedName>
        <fullName evidence="1">UPF0473 protein</fullName>
    </submittedName>
</protein>
<reference evidence="1 2" key="1">
    <citation type="submission" date="2016-08" db="EMBL/GenBank/DDBJ databases">
        <title>Genome sequencing of Paenibacillus sp. TI45-13ar, isolated from Korean traditional nuruk.</title>
        <authorList>
            <person name="Kim S.-J."/>
        </authorList>
    </citation>
    <scope>NUCLEOTIDE SEQUENCE [LARGE SCALE GENOMIC DNA]</scope>
    <source>
        <strain evidence="1 2">TI45-13ar</strain>
    </source>
</reference>
<evidence type="ECO:0000313" key="2">
    <source>
        <dbReference type="Proteomes" id="UP000094578"/>
    </source>
</evidence>
<keyword evidence="2" id="KW-1185">Reference proteome</keyword>
<comment type="caution">
    <text evidence="1">The sequence shown here is derived from an EMBL/GenBank/DDBJ whole genome shotgun (WGS) entry which is preliminary data.</text>
</comment>
<dbReference type="STRING" id="1886670.PTI45_03844"/>
<dbReference type="InterPro" id="IPR009711">
    <property type="entry name" value="UPF0473"/>
</dbReference>
<dbReference type="AlphaFoldDB" id="A0A1E3KYX0"/>
<organism evidence="1 2">
    <name type="scientific">Paenibacillus nuruki</name>
    <dbReference type="NCBI Taxonomy" id="1886670"/>
    <lineage>
        <taxon>Bacteria</taxon>
        <taxon>Bacillati</taxon>
        <taxon>Bacillota</taxon>
        <taxon>Bacilli</taxon>
        <taxon>Bacillales</taxon>
        <taxon>Paenibacillaceae</taxon>
        <taxon>Paenibacillus</taxon>
    </lineage>
</organism>
<proteinExistence type="predicted"/>